<dbReference type="PANTHER" id="PTHR47964:SF1">
    <property type="entry name" value="ATP-DEPENDENT DNA HELICASE HOMOLOG RECG, CHLOROPLASTIC"/>
    <property type="match status" value="1"/>
</dbReference>
<keyword evidence="17" id="KW-1185">Reference proteome</keyword>
<keyword evidence="4 13" id="KW-0227">DNA damage</keyword>
<evidence type="ECO:0000256" key="8">
    <source>
        <dbReference type="ARBA" id="ARBA00023125"/>
    </source>
</evidence>
<evidence type="ECO:0000256" key="2">
    <source>
        <dbReference type="ARBA" id="ARBA00022490"/>
    </source>
</evidence>
<dbReference type="InterPro" id="IPR037235">
    <property type="entry name" value="TRCF-like_C_D7"/>
</dbReference>
<dbReference type="EC" id="3.6.4.-" evidence="13"/>
<dbReference type="InterPro" id="IPR001650">
    <property type="entry name" value="Helicase_C-like"/>
</dbReference>
<dbReference type="CDD" id="cd17991">
    <property type="entry name" value="DEXHc_TRCF"/>
    <property type="match status" value="1"/>
</dbReference>
<dbReference type="Pfam" id="PF00270">
    <property type="entry name" value="DEAD"/>
    <property type="match status" value="1"/>
</dbReference>
<evidence type="ECO:0000313" key="16">
    <source>
        <dbReference type="EMBL" id="QDU63663.1"/>
    </source>
</evidence>
<dbReference type="GO" id="GO:0006355">
    <property type="term" value="P:regulation of DNA-templated transcription"/>
    <property type="evidence" value="ECO:0007669"/>
    <property type="project" value="UniProtKB-UniRule"/>
</dbReference>
<dbReference type="GO" id="GO:0005737">
    <property type="term" value="C:cytoplasm"/>
    <property type="evidence" value="ECO:0007669"/>
    <property type="project" value="UniProtKB-SubCell"/>
</dbReference>
<keyword evidence="2 13" id="KW-0963">Cytoplasm</keyword>
<evidence type="ECO:0000259" key="15">
    <source>
        <dbReference type="PROSITE" id="PS51194"/>
    </source>
</evidence>
<dbReference type="InterPro" id="IPR003711">
    <property type="entry name" value="CarD-like/TRCF_RID"/>
</dbReference>
<evidence type="ECO:0000256" key="4">
    <source>
        <dbReference type="ARBA" id="ARBA00022763"/>
    </source>
</evidence>
<dbReference type="NCBIfam" id="TIGR00580">
    <property type="entry name" value="mfd"/>
    <property type="match status" value="1"/>
</dbReference>
<dbReference type="FunFam" id="3.40.50.300:FF:000546">
    <property type="entry name" value="Transcription-repair-coupling factor"/>
    <property type="match status" value="1"/>
</dbReference>
<dbReference type="PROSITE" id="PS51192">
    <property type="entry name" value="HELICASE_ATP_BIND_1"/>
    <property type="match status" value="1"/>
</dbReference>
<evidence type="ECO:0000256" key="7">
    <source>
        <dbReference type="ARBA" id="ARBA00022840"/>
    </source>
</evidence>
<dbReference type="HAMAP" id="MF_00969">
    <property type="entry name" value="TRCF"/>
    <property type="match status" value="1"/>
</dbReference>
<dbReference type="InterPro" id="IPR005118">
    <property type="entry name" value="TRCF_C"/>
</dbReference>
<dbReference type="InterPro" id="IPR011545">
    <property type="entry name" value="DEAD/DEAH_box_helicase_dom"/>
</dbReference>
<dbReference type="EMBL" id="CP036279">
    <property type="protein sequence ID" value="QDU63663.1"/>
    <property type="molecule type" value="Genomic_DNA"/>
</dbReference>
<sequence length="1087" mass="122473">MSTVDAERTASLADLAARLVKDDSFQRLTKALRAGSSGTIDGAWGSSRFMAVAALAKVAPATTVLILPRANEIEPAVDDLRSFGVPAPCVFPSLEEPGQQDRAKRLRDEAFGRRLAVTKAVAGADPPRVVVTTIHALLQPIPTLDHVRRHSRVLAKGETVDLEELSQWLLDHGWQRRDAVELPGEFSRRGGILDLYSIDAEDPLRIEFFGDEIDSLREFSVESQRSLGERDRAELTALTGFDSVEAKQQPSGSCFSEICPAGSWFALAEPTDMKAEGNQYLNRLETPKELFTVEQVWGNVLHHPTITLSSLPHATVEETCTLDVETVERFSGDVRRLGEEFDKSINDGRVLLVCHNEAESTRLAEILAECRLLREGRIAFTTGRLAEGFRWISAGVVTISDHELFHRREARRVTPRRRHQSKAIDSFLDLREGDVVVHLGHGLSIYRGMKMLEKNGQLEEHLQLEFADQVMVYVPASKIGLVQKYVGGSKTAPRLSKIGGVSWERRKKAVERAVRDLAGDLLEVQAARAARAGIAFPPDSVWQREFEDAFEFTETQDQLVAIEEIRGDMERARPMDRLLCGDVGFGKTELAMRAAFKAVEFGKQVAVLVPTTVLAEQHHRTFQERMAEFPFVIKVLSRFQTKGQQRKVVADAAEGKVDILIGTHRLLSRDVAFQDLGLVIVDEEQRFGVEHKERLKQLRQQVDLLTMSATPIPRTLHSALLGIRDISNLETPPRDRLAIETRICRFEASIVRHAVLRELNRNGQLYFVHNRVHDMKRVADRILEIVPEARITMCHGQMHEDDIEKAMVAFISGQADILLATTIIESGLDIPNANTIFINEGDRYGLAELHQLRGRVGRSDKHAYCYVMLDDRPINPDALRRLKAIEEYSSLGSGFQIALRDLEIRGAGNILGPEQSGHIAAVGYELYCQLLENAVRAEQRLPLNTYLDVTIELEWKAYLPHEYLPGERTRIDTYRRLARLESPDEIDEFRRELEDRFGPVPETVEHLLQLAEMRLLAKIWQIESVRPDDAGSLLVQFRDERRIRTLAGLRGDELKVVDRKTAYARVPHAERNAAGHAQRLKRLLQPN</sequence>
<dbReference type="GO" id="GO:0016787">
    <property type="term" value="F:hydrolase activity"/>
    <property type="evidence" value="ECO:0007669"/>
    <property type="project" value="UniProtKB-KW"/>
</dbReference>
<dbReference type="OrthoDB" id="9804325at2"/>
<dbReference type="GO" id="GO:0000716">
    <property type="term" value="P:transcription-coupled nucleotide-excision repair, DNA damage recognition"/>
    <property type="evidence" value="ECO:0007669"/>
    <property type="project" value="UniProtKB-UniRule"/>
</dbReference>
<comment type="similarity">
    <text evidence="11 13">In the C-terminal section; belongs to the helicase family. RecG subfamily.</text>
</comment>
<evidence type="ECO:0000256" key="9">
    <source>
        <dbReference type="ARBA" id="ARBA00023204"/>
    </source>
</evidence>
<evidence type="ECO:0000256" key="3">
    <source>
        <dbReference type="ARBA" id="ARBA00022741"/>
    </source>
</evidence>
<comment type="similarity">
    <text evidence="10 13">In the N-terminal section; belongs to the UvrB family.</text>
</comment>
<dbReference type="PANTHER" id="PTHR47964">
    <property type="entry name" value="ATP-DEPENDENT DNA HELICASE HOMOLOG RECG, CHLOROPLASTIC"/>
    <property type="match status" value="1"/>
</dbReference>
<evidence type="ECO:0000256" key="11">
    <source>
        <dbReference type="ARBA" id="ARBA00061399"/>
    </source>
</evidence>
<evidence type="ECO:0000259" key="14">
    <source>
        <dbReference type="PROSITE" id="PS51192"/>
    </source>
</evidence>
<keyword evidence="7 13" id="KW-0067">ATP-binding</keyword>
<dbReference type="InterPro" id="IPR004576">
    <property type="entry name" value="Mfd"/>
</dbReference>
<evidence type="ECO:0000256" key="1">
    <source>
        <dbReference type="ARBA" id="ARBA00004496"/>
    </source>
</evidence>
<keyword evidence="3 13" id="KW-0547">Nucleotide-binding</keyword>
<evidence type="ECO:0000256" key="12">
    <source>
        <dbReference type="ARBA" id="ARBA00070128"/>
    </source>
</evidence>
<feature type="domain" description="Helicase C-terminal" evidence="15">
    <location>
        <begin position="755"/>
        <end position="903"/>
    </location>
</feature>
<dbReference type="InterPro" id="IPR041471">
    <property type="entry name" value="UvrB_inter"/>
</dbReference>
<dbReference type="SMART" id="SM00490">
    <property type="entry name" value="HELICc"/>
    <property type="match status" value="1"/>
</dbReference>
<keyword evidence="8 13" id="KW-0238">DNA-binding</keyword>
<dbReference type="InterPro" id="IPR014001">
    <property type="entry name" value="Helicase_ATP-bd"/>
</dbReference>
<keyword evidence="5 13" id="KW-0378">Hydrolase</keyword>
<keyword evidence="9 13" id="KW-0234">DNA repair</keyword>
<feature type="domain" description="Helicase ATP-binding" evidence="14">
    <location>
        <begin position="568"/>
        <end position="729"/>
    </location>
</feature>
<proteinExistence type="inferred from homology"/>
<dbReference type="Proteomes" id="UP000317093">
    <property type="component" value="Chromosome"/>
</dbReference>
<dbReference type="AlphaFoldDB" id="A0A518B9S3"/>
<keyword evidence="6" id="KW-0347">Helicase</keyword>
<dbReference type="KEGG" id="knv:Pan216_45440"/>
<reference evidence="16 17" key="1">
    <citation type="submission" date="2019-02" db="EMBL/GenBank/DDBJ databases">
        <title>Deep-cultivation of Planctomycetes and their phenomic and genomic characterization uncovers novel biology.</title>
        <authorList>
            <person name="Wiegand S."/>
            <person name="Jogler M."/>
            <person name="Boedeker C."/>
            <person name="Pinto D."/>
            <person name="Vollmers J."/>
            <person name="Rivas-Marin E."/>
            <person name="Kohn T."/>
            <person name="Peeters S.H."/>
            <person name="Heuer A."/>
            <person name="Rast P."/>
            <person name="Oberbeckmann S."/>
            <person name="Bunk B."/>
            <person name="Jeske O."/>
            <person name="Meyerdierks A."/>
            <person name="Storesund J.E."/>
            <person name="Kallscheuer N."/>
            <person name="Luecker S."/>
            <person name="Lage O.M."/>
            <person name="Pohl T."/>
            <person name="Merkel B.J."/>
            <person name="Hornburger P."/>
            <person name="Mueller R.-W."/>
            <person name="Bruemmer F."/>
            <person name="Labrenz M."/>
            <person name="Spormann A.M."/>
            <person name="Op den Camp H."/>
            <person name="Overmann J."/>
            <person name="Amann R."/>
            <person name="Jetten M.S.M."/>
            <person name="Mascher T."/>
            <person name="Medema M.H."/>
            <person name="Devos D.P."/>
            <person name="Kaster A.-K."/>
            <person name="Ovreas L."/>
            <person name="Rohde M."/>
            <person name="Galperin M.Y."/>
            <person name="Jogler C."/>
        </authorList>
    </citation>
    <scope>NUCLEOTIDE SEQUENCE [LARGE SCALE GENOMIC DNA]</scope>
    <source>
        <strain evidence="16 17">Pan216</strain>
    </source>
</reference>
<dbReference type="Pfam" id="PF17757">
    <property type="entry name" value="UvrB_inter"/>
    <property type="match status" value="1"/>
</dbReference>
<dbReference type="GO" id="GO:0003684">
    <property type="term" value="F:damaged DNA binding"/>
    <property type="evidence" value="ECO:0007669"/>
    <property type="project" value="InterPro"/>
</dbReference>
<evidence type="ECO:0000256" key="6">
    <source>
        <dbReference type="ARBA" id="ARBA00022806"/>
    </source>
</evidence>
<dbReference type="SUPFAM" id="SSF141259">
    <property type="entry name" value="CarD-like"/>
    <property type="match status" value="1"/>
</dbReference>
<evidence type="ECO:0000256" key="10">
    <source>
        <dbReference type="ARBA" id="ARBA00061104"/>
    </source>
</evidence>
<accession>A0A518B9S3</accession>
<dbReference type="Gene3D" id="3.90.1150.50">
    <property type="entry name" value="Transcription-repair-coupling factor, D7 domain"/>
    <property type="match status" value="1"/>
</dbReference>
<dbReference type="GO" id="GO:0003678">
    <property type="term" value="F:DNA helicase activity"/>
    <property type="evidence" value="ECO:0007669"/>
    <property type="project" value="TreeGrafter"/>
</dbReference>
<dbReference type="Pfam" id="PF02559">
    <property type="entry name" value="CarD_TRCF_RID"/>
    <property type="match status" value="1"/>
</dbReference>
<comment type="subcellular location">
    <subcellularLocation>
        <location evidence="1 13">Cytoplasm</location>
    </subcellularLocation>
</comment>
<dbReference type="RefSeq" id="WP_145261303.1">
    <property type="nucleotide sequence ID" value="NZ_CP036279.1"/>
</dbReference>
<evidence type="ECO:0000256" key="5">
    <source>
        <dbReference type="ARBA" id="ARBA00022801"/>
    </source>
</evidence>
<evidence type="ECO:0000256" key="13">
    <source>
        <dbReference type="HAMAP-Rule" id="MF_00969"/>
    </source>
</evidence>
<organism evidence="16 17">
    <name type="scientific">Kolteria novifilia</name>
    <dbReference type="NCBI Taxonomy" id="2527975"/>
    <lineage>
        <taxon>Bacteria</taxon>
        <taxon>Pseudomonadati</taxon>
        <taxon>Planctomycetota</taxon>
        <taxon>Planctomycetia</taxon>
        <taxon>Kolteriales</taxon>
        <taxon>Kolteriaceae</taxon>
        <taxon>Kolteria</taxon>
    </lineage>
</organism>
<comment type="function">
    <text evidence="13">Couples transcription and DNA repair by recognizing RNA polymerase (RNAP) stalled at DNA lesions. Mediates ATP-dependent release of RNAP and its truncated transcript from the DNA, and recruitment of nucleotide excision repair machinery to the damaged site.</text>
</comment>
<evidence type="ECO:0000313" key="17">
    <source>
        <dbReference type="Proteomes" id="UP000317093"/>
    </source>
</evidence>
<name>A0A518B9S3_9BACT</name>
<dbReference type="InterPro" id="IPR047112">
    <property type="entry name" value="RecG/Mfd"/>
</dbReference>
<dbReference type="GO" id="GO:0005524">
    <property type="term" value="F:ATP binding"/>
    <property type="evidence" value="ECO:0007669"/>
    <property type="project" value="UniProtKB-UniRule"/>
</dbReference>
<dbReference type="Pfam" id="PF03461">
    <property type="entry name" value="TRCF"/>
    <property type="match status" value="1"/>
</dbReference>
<dbReference type="PROSITE" id="PS51194">
    <property type="entry name" value="HELICASE_CTER"/>
    <property type="match status" value="1"/>
</dbReference>
<dbReference type="SMART" id="SM01058">
    <property type="entry name" value="CarD_TRCF"/>
    <property type="match status" value="1"/>
</dbReference>
<dbReference type="Gene3D" id="3.40.50.300">
    <property type="entry name" value="P-loop containing nucleotide triphosphate hydrolases"/>
    <property type="match status" value="2"/>
</dbReference>
<dbReference type="Gene3D" id="2.40.10.170">
    <property type="match status" value="1"/>
</dbReference>
<dbReference type="SUPFAM" id="SSF52540">
    <property type="entry name" value="P-loop containing nucleoside triphosphate hydrolases"/>
    <property type="match status" value="4"/>
</dbReference>
<protein>
    <recommendedName>
        <fullName evidence="12 13">Transcription-repair-coupling factor</fullName>
        <shortName evidence="13">TRCF</shortName>
        <ecNumber evidence="13">3.6.4.-</ecNumber>
    </recommendedName>
</protein>
<dbReference type="Pfam" id="PF00271">
    <property type="entry name" value="Helicase_C"/>
    <property type="match status" value="1"/>
</dbReference>
<dbReference type="SUPFAM" id="SSF143517">
    <property type="entry name" value="TRCF domain-like"/>
    <property type="match status" value="1"/>
</dbReference>
<dbReference type="SMART" id="SM00982">
    <property type="entry name" value="TRCF"/>
    <property type="match status" value="1"/>
</dbReference>
<dbReference type="InterPro" id="IPR027417">
    <property type="entry name" value="P-loop_NTPase"/>
</dbReference>
<dbReference type="Gene3D" id="3.30.2060.10">
    <property type="entry name" value="Penicillin-binding protein 1b domain"/>
    <property type="match status" value="1"/>
</dbReference>
<gene>
    <name evidence="13 16" type="primary">mfd</name>
    <name evidence="16" type="ORF">Pan216_45440</name>
</gene>
<dbReference type="InterPro" id="IPR036101">
    <property type="entry name" value="CarD-like/TRCF_RID_sf"/>
</dbReference>
<dbReference type="SMART" id="SM00487">
    <property type="entry name" value="DEXDc"/>
    <property type="match status" value="1"/>
</dbReference>